<comment type="caution">
    <text evidence="2">The sequence shown here is derived from an EMBL/GenBank/DDBJ whole genome shotgun (WGS) entry which is preliminary data.</text>
</comment>
<accession>A0A1J9PP79</accession>
<dbReference type="Proteomes" id="UP000182235">
    <property type="component" value="Unassembled WGS sequence"/>
</dbReference>
<dbReference type="STRING" id="1447872.A0A1J9PP79"/>
<organism evidence="2 3">
    <name type="scientific">Emergomyces pasteurianus Ep9510</name>
    <dbReference type="NCBI Taxonomy" id="1447872"/>
    <lineage>
        <taxon>Eukaryota</taxon>
        <taxon>Fungi</taxon>
        <taxon>Dikarya</taxon>
        <taxon>Ascomycota</taxon>
        <taxon>Pezizomycotina</taxon>
        <taxon>Eurotiomycetes</taxon>
        <taxon>Eurotiomycetidae</taxon>
        <taxon>Onygenales</taxon>
        <taxon>Ajellomycetaceae</taxon>
        <taxon>Emergomyces</taxon>
    </lineage>
</organism>
<dbReference type="PANTHER" id="PTHR33365:SF14">
    <property type="entry name" value="TAT PATHWAY SIGNAL SEQUENCE"/>
    <property type="match status" value="1"/>
</dbReference>
<dbReference type="Pfam" id="PF11807">
    <property type="entry name" value="UstYa"/>
    <property type="match status" value="1"/>
</dbReference>
<evidence type="ECO:0000313" key="3">
    <source>
        <dbReference type="Proteomes" id="UP000182235"/>
    </source>
</evidence>
<keyword evidence="3" id="KW-1185">Reference proteome</keyword>
<comment type="similarity">
    <text evidence="1">Belongs to the ustYa family.</text>
</comment>
<evidence type="ECO:0000256" key="1">
    <source>
        <dbReference type="ARBA" id="ARBA00035112"/>
    </source>
</evidence>
<dbReference type="PANTHER" id="PTHR33365">
    <property type="entry name" value="YALI0B05434P"/>
    <property type="match status" value="1"/>
</dbReference>
<reference evidence="2 3" key="1">
    <citation type="submission" date="2015-07" db="EMBL/GenBank/DDBJ databases">
        <title>Emmonsia species relationships and genome sequence.</title>
        <authorList>
            <consortium name="The Broad Institute Genomics Platform"/>
            <person name="Cuomo C.A."/>
            <person name="Munoz J.F."/>
            <person name="Imamovic A."/>
            <person name="Priest M.E."/>
            <person name="Young S."/>
            <person name="Clay O.K."/>
            <person name="McEwen J.G."/>
        </authorList>
    </citation>
    <scope>NUCLEOTIDE SEQUENCE [LARGE SCALE GENOMIC DNA]</scope>
    <source>
        <strain evidence="2 3">UAMH 9510</strain>
    </source>
</reference>
<proteinExistence type="inferred from homology"/>
<dbReference type="EMBL" id="LGRN01000041">
    <property type="protein sequence ID" value="OJD18233.1"/>
    <property type="molecule type" value="Genomic_DNA"/>
</dbReference>
<name>A0A1J9PP79_9EURO</name>
<dbReference type="InterPro" id="IPR021765">
    <property type="entry name" value="UstYa-like"/>
</dbReference>
<dbReference type="AlphaFoldDB" id="A0A1J9PP79"/>
<protein>
    <recommendedName>
        <fullName evidence="4">Tat pathway signal sequence</fullName>
    </recommendedName>
</protein>
<gene>
    <name evidence="2" type="ORF">AJ78_01733</name>
</gene>
<dbReference type="GO" id="GO:0043386">
    <property type="term" value="P:mycotoxin biosynthetic process"/>
    <property type="evidence" value="ECO:0007669"/>
    <property type="project" value="InterPro"/>
</dbReference>
<evidence type="ECO:0008006" key="4">
    <source>
        <dbReference type="Google" id="ProtNLM"/>
    </source>
</evidence>
<dbReference type="OrthoDB" id="3687641at2759"/>
<evidence type="ECO:0000313" key="2">
    <source>
        <dbReference type="EMBL" id="OJD18233.1"/>
    </source>
</evidence>
<dbReference type="VEuPathDB" id="FungiDB:AJ78_01733"/>
<sequence length="310" mass="35677">MFKNWVGPSGFKRLNRELKDCDVEEEVQFLAKKDHFPNQSTSSRTKCILCAAMGFVLGISSFAISSSMNLFEKNATLKQTSFWSKVLDDIQIPTYSVTMNGTLFPPLDADFSRQEPSAENDAAWEPFENIRTHVVTRDDIIKLGKDPDTVARFDNEYWGFGPNAYMAQLDIFHQIHCLNRLRKAAFSTYPGYTPLDTEEPYTKLWWIHISHCVDMLLQNIKCYGNTDMITVAWVGHDGKLWPDFSINHRCRNFDTILEWNLAHAVDVEKFSHTPVPKDAHVWPKPWENPESELGHPVENNTTWKAGRQCT</sequence>